<dbReference type="EMBL" id="CM000761">
    <property type="protein sequence ID" value="KXG36962.1"/>
    <property type="molecule type" value="Genomic_DNA"/>
</dbReference>
<sequence>MKQPKVGTLMKLRLNPVTAYSVQRWALIPSMIYWQVKSLLLSWASMAWPNWSFGPLWYGWRWIDDPRIELEMF</sequence>
<proteinExistence type="predicted"/>
<dbReference type="Proteomes" id="UP000000768">
    <property type="component" value="Chromosome 2"/>
</dbReference>
<dbReference type="AlphaFoldDB" id="A0A1B6QGB1"/>
<dbReference type="EMBL" id="CM000761">
    <property type="protein sequence ID" value="KXG36961.1"/>
    <property type="molecule type" value="Genomic_DNA"/>
</dbReference>
<dbReference type="Gramene" id="KXG36962">
    <property type="protein sequence ID" value="KXG36962"/>
    <property type="gene ID" value="SORBI_3002G420400"/>
</dbReference>
<dbReference type="InParanoid" id="A0A1B6QGB1"/>
<name>A0A1B6QGB1_SORBI</name>
<reference evidence="1 2" key="1">
    <citation type="journal article" date="2009" name="Nature">
        <title>The Sorghum bicolor genome and the diversification of grasses.</title>
        <authorList>
            <person name="Paterson A.H."/>
            <person name="Bowers J.E."/>
            <person name="Bruggmann R."/>
            <person name="Dubchak I."/>
            <person name="Grimwood J."/>
            <person name="Gundlach H."/>
            <person name="Haberer G."/>
            <person name="Hellsten U."/>
            <person name="Mitros T."/>
            <person name="Poliakov A."/>
            <person name="Schmutz J."/>
            <person name="Spannagl M."/>
            <person name="Tang H."/>
            <person name="Wang X."/>
            <person name="Wicker T."/>
            <person name="Bharti A.K."/>
            <person name="Chapman J."/>
            <person name="Feltus F.A."/>
            <person name="Gowik U."/>
            <person name="Grigoriev I.V."/>
            <person name="Lyons E."/>
            <person name="Maher C.A."/>
            <person name="Martis M."/>
            <person name="Narechania A."/>
            <person name="Otillar R.P."/>
            <person name="Penning B.W."/>
            <person name="Salamov A.A."/>
            <person name="Wang Y."/>
            <person name="Zhang L."/>
            <person name="Carpita N.C."/>
            <person name="Freeling M."/>
            <person name="Gingle A.R."/>
            <person name="Hash C.T."/>
            <person name="Keller B."/>
            <person name="Klein P."/>
            <person name="Kresovich S."/>
            <person name="McCann M.C."/>
            <person name="Ming R."/>
            <person name="Peterson D.G."/>
            <person name="Mehboob-ur-Rahman"/>
            <person name="Ware D."/>
            <person name="Westhoff P."/>
            <person name="Mayer K.F."/>
            <person name="Messing J."/>
            <person name="Rokhsar D.S."/>
        </authorList>
    </citation>
    <scope>NUCLEOTIDE SEQUENCE [LARGE SCALE GENOMIC DNA]</scope>
    <source>
        <strain evidence="2">cv. BTx623</strain>
    </source>
</reference>
<evidence type="ECO:0000313" key="2">
    <source>
        <dbReference type="Proteomes" id="UP000000768"/>
    </source>
</evidence>
<accession>A0A1B6QGB1</accession>
<protein>
    <submittedName>
        <fullName evidence="1">Uncharacterized protein</fullName>
    </submittedName>
</protein>
<gene>
    <name evidence="1" type="ORF">SORBI_3002G420400</name>
</gene>
<dbReference type="EMBL" id="CM000761">
    <property type="protein sequence ID" value="KXG36960.1"/>
    <property type="molecule type" value="Genomic_DNA"/>
</dbReference>
<reference evidence="2" key="3">
    <citation type="journal article" date="2018" name="Plant J.">
        <title>The Sorghum bicolor reference genome: improved assembly, gene annotations, a transcriptome atlas, and signatures of genome organization.</title>
        <authorList>
            <person name="McCormick R.F."/>
            <person name="Truong S.K."/>
            <person name="Sreedasyam A."/>
            <person name="Jenkins J."/>
            <person name="Shu S."/>
            <person name="Sims D."/>
            <person name="Kennedy M."/>
            <person name="Amirebrahimi M."/>
            <person name="Weers B.D."/>
            <person name="McKinley B."/>
            <person name="Mattison A."/>
            <person name="Morishige D.T."/>
            <person name="Grimwood J."/>
            <person name="Schmutz J."/>
            <person name="Mullet J.E."/>
        </authorList>
    </citation>
    <scope>NUCLEOTIDE SEQUENCE [LARGE SCALE GENOMIC DNA]</scope>
    <source>
        <strain evidence="2">cv. BTx623</strain>
    </source>
</reference>
<evidence type="ECO:0000313" key="1">
    <source>
        <dbReference type="EMBL" id="KXG36962.1"/>
    </source>
</evidence>
<dbReference type="Gramene" id="KXG36960">
    <property type="protein sequence ID" value="KXG36960"/>
    <property type="gene ID" value="SORBI_3002G420400"/>
</dbReference>
<dbReference type="OMA" id="SWASMAW"/>
<organism evidence="1 2">
    <name type="scientific">Sorghum bicolor</name>
    <name type="common">Sorghum</name>
    <name type="synonym">Sorghum vulgare</name>
    <dbReference type="NCBI Taxonomy" id="4558"/>
    <lineage>
        <taxon>Eukaryota</taxon>
        <taxon>Viridiplantae</taxon>
        <taxon>Streptophyta</taxon>
        <taxon>Embryophyta</taxon>
        <taxon>Tracheophyta</taxon>
        <taxon>Spermatophyta</taxon>
        <taxon>Magnoliopsida</taxon>
        <taxon>Liliopsida</taxon>
        <taxon>Poales</taxon>
        <taxon>Poaceae</taxon>
        <taxon>PACMAD clade</taxon>
        <taxon>Panicoideae</taxon>
        <taxon>Andropogonodae</taxon>
        <taxon>Andropogoneae</taxon>
        <taxon>Sorghinae</taxon>
        <taxon>Sorghum</taxon>
    </lineage>
</organism>
<keyword evidence="2" id="KW-1185">Reference proteome</keyword>
<dbReference type="Gramene" id="KXG36961">
    <property type="protein sequence ID" value="KXG36961"/>
    <property type="gene ID" value="SORBI_3002G420400"/>
</dbReference>
<reference evidence="1" key="2">
    <citation type="submission" date="2017-02" db="EMBL/GenBank/DDBJ databases">
        <title>WGS assembly of Sorghum bicolor.</title>
        <authorList>
            <person name="Paterson A."/>
            <person name="Mullet J."/>
            <person name="Bowers J."/>
            <person name="Bruggmann R."/>
            <person name="Dubchak I."/>
            <person name="Grimwood J."/>
            <person name="Gundlach H."/>
            <person name="Haberer G."/>
            <person name="Hellsten U."/>
            <person name="Mitros T."/>
            <person name="Poliakov A."/>
            <person name="Schmutz J."/>
            <person name="Spannagl M."/>
            <person name="Tang H."/>
            <person name="Wang X."/>
            <person name="Wicker T."/>
            <person name="Bharti A."/>
            <person name="Chapman J."/>
            <person name="Feltus F."/>
            <person name="Gowik U."/>
            <person name="Grigoriev I."/>
            <person name="Lyons E."/>
            <person name="Maher C."/>
            <person name="Martis M."/>
            <person name="Narechania A."/>
            <person name="Otillar R."/>
            <person name="Penning B."/>
            <person name="Salamov A."/>
            <person name="Wang Y."/>
            <person name="Zhang L."/>
            <person name="Carpita N."/>
            <person name="Freeling M."/>
            <person name="Gingle A."/>
            <person name="Hash C."/>
            <person name="Keller B."/>
            <person name="Klein P."/>
            <person name="Kresovich S."/>
            <person name="Mccann M."/>
            <person name="Ming R."/>
            <person name="Peterson D."/>
            <person name="Rahman M."/>
            <person name="Ware D."/>
            <person name="Westhoff P."/>
            <person name="Mayer K."/>
            <person name="Messing J."/>
            <person name="Sims D."/>
            <person name="Jenkins J."/>
            <person name="Shu S."/>
            <person name="Rokhsar D."/>
        </authorList>
    </citation>
    <scope>NUCLEOTIDE SEQUENCE</scope>
</reference>